<dbReference type="SUPFAM" id="SSF46785">
    <property type="entry name" value="Winged helix' DNA-binding domain"/>
    <property type="match status" value="1"/>
</dbReference>
<dbReference type="Pfam" id="PF13545">
    <property type="entry name" value="HTH_Crp_2"/>
    <property type="match status" value="1"/>
</dbReference>
<name>A0ABS8DJ58_9FIRM</name>
<dbReference type="SMART" id="SM00100">
    <property type="entry name" value="cNMP"/>
    <property type="match status" value="1"/>
</dbReference>
<dbReference type="InterPro" id="IPR018490">
    <property type="entry name" value="cNMP-bd_dom_sf"/>
</dbReference>
<dbReference type="InterPro" id="IPR000595">
    <property type="entry name" value="cNMP-bd_dom"/>
</dbReference>
<dbReference type="Gene3D" id="2.60.120.10">
    <property type="entry name" value="Jelly Rolls"/>
    <property type="match status" value="1"/>
</dbReference>
<protein>
    <submittedName>
        <fullName evidence="6">Crp/Fnr family transcriptional regulator</fullName>
    </submittedName>
</protein>
<keyword evidence="2" id="KW-0238">DNA-binding</keyword>
<organism evidence="6 7">
    <name type="scientific">Bariatricus massiliensis</name>
    <dbReference type="NCBI Taxonomy" id="1745713"/>
    <lineage>
        <taxon>Bacteria</taxon>
        <taxon>Bacillati</taxon>
        <taxon>Bacillota</taxon>
        <taxon>Clostridia</taxon>
        <taxon>Lachnospirales</taxon>
        <taxon>Lachnospiraceae</taxon>
        <taxon>Bariatricus</taxon>
    </lineage>
</organism>
<evidence type="ECO:0000313" key="6">
    <source>
        <dbReference type="EMBL" id="MCB7388439.1"/>
    </source>
</evidence>
<evidence type="ECO:0000256" key="3">
    <source>
        <dbReference type="ARBA" id="ARBA00023163"/>
    </source>
</evidence>
<dbReference type="InterPro" id="IPR050397">
    <property type="entry name" value="Env_Response_Regulators"/>
</dbReference>
<dbReference type="Pfam" id="PF00027">
    <property type="entry name" value="cNMP_binding"/>
    <property type="match status" value="1"/>
</dbReference>
<accession>A0ABS8DJ58</accession>
<feature type="domain" description="HTH crp-type" evidence="5">
    <location>
        <begin position="149"/>
        <end position="216"/>
    </location>
</feature>
<dbReference type="EMBL" id="JAJCIS010000011">
    <property type="protein sequence ID" value="MCB7388439.1"/>
    <property type="molecule type" value="Genomic_DNA"/>
</dbReference>
<evidence type="ECO:0000256" key="1">
    <source>
        <dbReference type="ARBA" id="ARBA00023015"/>
    </source>
</evidence>
<evidence type="ECO:0000256" key="2">
    <source>
        <dbReference type="ARBA" id="ARBA00023125"/>
    </source>
</evidence>
<dbReference type="PANTHER" id="PTHR24567:SF26">
    <property type="entry name" value="REGULATORY PROTEIN YEIL"/>
    <property type="match status" value="1"/>
</dbReference>
<dbReference type="PROSITE" id="PS51063">
    <property type="entry name" value="HTH_CRP_2"/>
    <property type="match status" value="1"/>
</dbReference>
<dbReference type="SMART" id="SM00419">
    <property type="entry name" value="HTH_CRP"/>
    <property type="match status" value="1"/>
</dbReference>
<evidence type="ECO:0000259" key="5">
    <source>
        <dbReference type="PROSITE" id="PS51063"/>
    </source>
</evidence>
<dbReference type="PROSITE" id="PS50042">
    <property type="entry name" value="CNMP_BINDING_3"/>
    <property type="match status" value="1"/>
</dbReference>
<proteinExistence type="predicted"/>
<dbReference type="RefSeq" id="WP_066731182.1">
    <property type="nucleotide sequence ID" value="NZ_JAJCIQ010000011.1"/>
</dbReference>
<evidence type="ECO:0000313" key="7">
    <source>
        <dbReference type="Proteomes" id="UP001299546"/>
    </source>
</evidence>
<dbReference type="PANTHER" id="PTHR24567">
    <property type="entry name" value="CRP FAMILY TRANSCRIPTIONAL REGULATORY PROTEIN"/>
    <property type="match status" value="1"/>
</dbReference>
<gene>
    <name evidence="6" type="ORF">LIZ65_14215</name>
</gene>
<evidence type="ECO:0000259" key="4">
    <source>
        <dbReference type="PROSITE" id="PS50042"/>
    </source>
</evidence>
<keyword evidence="1" id="KW-0805">Transcription regulation</keyword>
<dbReference type="InterPro" id="IPR036390">
    <property type="entry name" value="WH_DNA-bd_sf"/>
</dbReference>
<dbReference type="Proteomes" id="UP001299546">
    <property type="component" value="Unassembled WGS sequence"/>
</dbReference>
<dbReference type="CDD" id="cd00038">
    <property type="entry name" value="CAP_ED"/>
    <property type="match status" value="1"/>
</dbReference>
<feature type="domain" description="Cyclic nucleotide-binding" evidence="4">
    <location>
        <begin position="8"/>
        <end position="131"/>
    </location>
</feature>
<sequence>MRIKDLILFENLTEEEMQKSIACSQSTTQTYRKGEIIYHEEDKPGKLYFILEGSVELGQNKPMGRLSNIEHLTQGQAFGEIELFLEHETHAYYAKAEDEVTLFAISKHFFKSTCAKNCAHHNKIIYNMLRLFAQEAEKNIQKLQLLTSGTLRQRIAHYLMSQSQGSKTIVLSMKREELAAHLNTTRPSLSRELSAMQREGMIKIKDRTRVQIQDFTCLQKEIDGVFH</sequence>
<keyword evidence="3" id="KW-0804">Transcription</keyword>
<comment type="caution">
    <text evidence="6">The sequence shown here is derived from an EMBL/GenBank/DDBJ whole genome shotgun (WGS) entry which is preliminary data.</text>
</comment>
<keyword evidence="7" id="KW-1185">Reference proteome</keyword>
<dbReference type="SUPFAM" id="SSF51206">
    <property type="entry name" value="cAMP-binding domain-like"/>
    <property type="match status" value="1"/>
</dbReference>
<dbReference type="InterPro" id="IPR014710">
    <property type="entry name" value="RmlC-like_jellyroll"/>
</dbReference>
<reference evidence="6 7" key="1">
    <citation type="submission" date="2021-10" db="EMBL/GenBank/DDBJ databases">
        <title>Collection of gut derived symbiotic bacterial strains cultured from healthy donors.</title>
        <authorList>
            <person name="Lin H."/>
            <person name="Littmann E."/>
            <person name="Kohout C."/>
            <person name="Pamer E.G."/>
        </authorList>
    </citation>
    <scope>NUCLEOTIDE SEQUENCE [LARGE SCALE GENOMIC DNA]</scope>
    <source>
        <strain evidence="6 7">DFI.1.165</strain>
    </source>
</reference>
<dbReference type="InterPro" id="IPR012318">
    <property type="entry name" value="HTH_CRP"/>
</dbReference>